<evidence type="ECO:0000313" key="4">
    <source>
        <dbReference type="EMBL" id="ADV20742.1"/>
    </source>
</evidence>
<dbReference type="VEuPathDB" id="FungiDB:CGB_C0540W"/>
<reference key="2">
    <citation type="journal article" date="2011" name="MBio">
        <title>Genome variation in Cryptococcus gattii, an emerging pathogen of immunocompetent hosts.</title>
        <authorList>
            <person name="D'Souza C.A."/>
            <person name="Kronstad J.W."/>
            <person name="Taylor G."/>
            <person name="Warren R."/>
            <person name="Yuen M."/>
            <person name="Hu G."/>
            <person name="Jung W.H."/>
            <person name="Sham A."/>
            <person name="Kidd S.E."/>
            <person name="Tangen K."/>
            <person name="Lee N."/>
            <person name="Zeilmaker T."/>
            <person name="Sawkins J."/>
            <person name="McVicker G."/>
            <person name="Shah S."/>
            <person name="Gnerre S."/>
            <person name="Griggs A."/>
            <person name="Zeng Q."/>
            <person name="Bartlett K."/>
            <person name="Li W."/>
            <person name="Wang X."/>
            <person name="Heitman J."/>
            <person name="Stajich J.E."/>
            <person name="Fraser J.A."/>
            <person name="Meyer W."/>
            <person name="Carter D."/>
            <person name="Schein J."/>
            <person name="Krzywinski M."/>
            <person name="Kwong-Chung K.J."/>
            <person name="Varma A."/>
            <person name="Wang J."/>
            <person name="Brunham R."/>
            <person name="Fyfe M."/>
            <person name="Ouellette B.F.F."/>
            <person name="Siddiqui A."/>
            <person name="Marra M."/>
            <person name="Jones S."/>
            <person name="Holt R."/>
            <person name="Birren B.W."/>
            <person name="Galagan J.E."/>
            <person name="Cuomo C.A."/>
        </authorList>
    </citation>
    <scope>NUCLEOTIDE SEQUENCE</scope>
    <source>
        <strain>WM276</strain>
    </source>
</reference>
<protein>
    <recommendedName>
        <fullName evidence="3">Carboxylesterase type B domain-containing protein</fullName>
    </recommendedName>
</protein>
<feature type="chain" id="PRO_5003208189" description="Carboxylesterase type B domain-containing protein" evidence="2">
    <location>
        <begin position="20"/>
        <end position="582"/>
    </location>
</feature>
<dbReference type="RefSeq" id="XP_003192529.1">
    <property type="nucleotide sequence ID" value="XM_003192481.1"/>
</dbReference>
<dbReference type="HOGENOM" id="CLU_006586_16_2_1"/>
<dbReference type="Proteomes" id="UP000007805">
    <property type="component" value="Chromosome C"/>
</dbReference>
<sequence length="582" mass="62319">MLLFLLLSLPSLLFVTSSAITRTSTSGCSKTILGFTATGYKTGDGACRYTVRYGNADRWGDSVLATDYRNQTFNSLPPSCPQDAGTYVVGSNQSEDCLFATVYMPQGDAPTGGWPTFVWIHGGSFTQGGASAPGLDGSKLAAEGDMIVVVLQYRLGVLGFLPPTSASTTNDPNLGLKDVILGLKAINQYIEYAGGNRAEVTIGGQSSGAGLIRALWGAPAAAGLFRAAILQSDPMSYGFASHDITTNIQSAFYSTSPMSSCSTLECLKNIHVSTLIAAQDTIVATVPFTVWGVPFSEPIRPTWGTTTLPADPTSSLFNSPSDLTFTPSSLPLLITTVKNEGGSAISSIFPTHVPLSNDTYYATAAALVGADRAGALVSSPYYALPSANSSDSYGPDGDTFRETFERAVTDGTWKCPNRDAALKWKEAGGEVWVGEWMQGVSYPDNDSSYCQKTGVVCHEDDIYPTFGTASSTSTSSLDFENAILSHWVAFITTLNPNPSSSSTKRACDIPTQSSHDSHNTHDSHGHGSNWWERSYTQWEEYNSQTDVYPLGGDSKSSLCPDGFWGVDAKYDWQLYEYTPDTR</sequence>
<evidence type="ECO:0000313" key="5">
    <source>
        <dbReference type="Proteomes" id="UP000007805"/>
    </source>
</evidence>
<dbReference type="PANTHER" id="PTHR45570:SF1">
    <property type="entry name" value="CARBOXYLIC ESTER HYDROLASE"/>
    <property type="match status" value="1"/>
</dbReference>
<evidence type="ECO:0000259" key="3">
    <source>
        <dbReference type="Pfam" id="PF00135"/>
    </source>
</evidence>
<feature type="compositionally biased region" description="Basic and acidic residues" evidence="1">
    <location>
        <begin position="515"/>
        <end position="525"/>
    </location>
</feature>
<dbReference type="KEGG" id="cgi:CGB_C0540W"/>
<dbReference type="OrthoDB" id="408631at2759"/>
<dbReference type="Pfam" id="PF00135">
    <property type="entry name" value="COesterase"/>
    <property type="match status" value="1"/>
</dbReference>
<organism evidence="4 5">
    <name type="scientific">Cryptococcus gattii serotype B (strain WM276 / ATCC MYA-4071)</name>
    <name type="common">Filobasidiella gattii</name>
    <name type="synonym">Cryptococcus bacillisporus</name>
    <dbReference type="NCBI Taxonomy" id="367775"/>
    <lineage>
        <taxon>Eukaryota</taxon>
        <taxon>Fungi</taxon>
        <taxon>Dikarya</taxon>
        <taxon>Basidiomycota</taxon>
        <taxon>Agaricomycotina</taxon>
        <taxon>Tremellomycetes</taxon>
        <taxon>Tremellales</taxon>
        <taxon>Cryptococcaceae</taxon>
        <taxon>Cryptococcus</taxon>
        <taxon>Cryptococcus gattii species complex</taxon>
    </lineage>
</organism>
<dbReference type="SUPFAM" id="SSF53474">
    <property type="entry name" value="alpha/beta-Hydrolases"/>
    <property type="match status" value="1"/>
</dbReference>
<dbReference type="eggNOG" id="KOG1516">
    <property type="taxonomic scope" value="Eukaryota"/>
</dbReference>
<dbReference type="Gene3D" id="3.40.50.1820">
    <property type="entry name" value="alpha/beta hydrolase"/>
    <property type="match status" value="1"/>
</dbReference>
<name>E6R2N3_CRYGW</name>
<evidence type="ECO:0000256" key="2">
    <source>
        <dbReference type="SAM" id="SignalP"/>
    </source>
</evidence>
<dbReference type="EMBL" id="CP000288">
    <property type="protein sequence ID" value="ADV20742.1"/>
    <property type="molecule type" value="Genomic_DNA"/>
</dbReference>
<keyword evidence="5" id="KW-1185">Reference proteome</keyword>
<accession>E6R2N3</accession>
<feature type="region of interest" description="Disordered" evidence="1">
    <location>
        <begin position="497"/>
        <end position="527"/>
    </location>
</feature>
<dbReference type="GeneID" id="10186922"/>
<dbReference type="InterPro" id="IPR002018">
    <property type="entry name" value="CarbesteraseB"/>
</dbReference>
<dbReference type="ESTHER" id="crygw-e6r2n3">
    <property type="family name" value="Fungal_carboxylesterase_lipase"/>
</dbReference>
<reference evidence="4 5" key="1">
    <citation type="journal article" date="2011" name="MBio">
        <title>Genome variation in Cryptococcus gattii, an emerging pathogen of immunocompetent hosts.</title>
        <authorList>
            <person name="D'Souza C.A."/>
            <person name="Kronstad J.W."/>
            <person name="Taylor G."/>
            <person name="Warren R."/>
            <person name="Yuen M."/>
            <person name="Hu G."/>
            <person name="Jung W.H."/>
            <person name="Sham A."/>
            <person name="Kidd S.E."/>
            <person name="Tangen K."/>
            <person name="Lee N."/>
            <person name="Zeilmaker T."/>
            <person name="Sawkins J."/>
            <person name="McVicker G."/>
            <person name="Shah S."/>
            <person name="Gnerre S."/>
            <person name="Griggs A."/>
            <person name="Zeng Q."/>
            <person name="Bartlett K."/>
            <person name="Li W."/>
            <person name="Wang X."/>
            <person name="Heitman J."/>
            <person name="Stajich J.E."/>
            <person name="Fraser J.A."/>
            <person name="Meyer W."/>
            <person name="Carter D."/>
            <person name="Schein J."/>
            <person name="Krzywinski M."/>
            <person name="Kwon-Chung K.J."/>
            <person name="Varma A."/>
            <person name="Wang J."/>
            <person name="Brunham R."/>
            <person name="Fyfe M."/>
            <person name="Ouellette B.F."/>
            <person name="Siddiqui A."/>
            <person name="Marra M."/>
            <person name="Jones S."/>
            <person name="Holt R."/>
            <person name="Birren B.W."/>
            <person name="Galagan J.E."/>
            <person name="Cuomo C.A."/>
        </authorList>
    </citation>
    <scope>NUCLEOTIDE SEQUENCE [LARGE SCALE GENOMIC DNA]</scope>
    <source>
        <strain evidence="5">WM276 / ATCC MYA-4071</strain>
    </source>
</reference>
<feature type="signal peptide" evidence="2">
    <location>
        <begin position="1"/>
        <end position="19"/>
    </location>
</feature>
<dbReference type="AlphaFoldDB" id="E6R2N3"/>
<feature type="domain" description="Carboxylesterase type B" evidence="3">
    <location>
        <begin position="74"/>
        <end position="503"/>
    </location>
</feature>
<evidence type="ECO:0000256" key="1">
    <source>
        <dbReference type="SAM" id="MobiDB-lite"/>
    </source>
</evidence>
<keyword evidence="2" id="KW-0732">Signal</keyword>
<gene>
    <name evidence="4" type="ordered locus">CGB_C0540W</name>
</gene>
<dbReference type="PANTHER" id="PTHR45570">
    <property type="entry name" value="CARBOXYLIC ESTER HYDROLASE"/>
    <property type="match status" value="1"/>
</dbReference>
<dbReference type="InterPro" id="IPR029058">
    <property type="entry name" value="AB_hydrolase_fold"/>
</dbReference>
<proteinExistence type="predicted"/>